<dbReference type="PROSITE" id="PS50042">
    <property type="entry name" value="CNMP_BINDING_3"/>
    <property type="match status" value="1"/>
</dbReference>
<feature type="domain" description="Cyclic nucleotide-binding" evidence="1">
    <location>
        <begin position="16"/>
        <end position="116"/>
    </location>
</feature>
<dbReference type="SUPFAM" id="SSF51206">
    <property type="entry name" value="cAMP-binding domain-like"/>
    <property type="match status" value="1"/>
</dbReference>
<dbReference type="AlphaFoldDB" id="A0A927BAP0"/>
<dbReference type="GO" id="GO:0005829">
    <property type="term" value="C:cytosol"/>
    <property type="evidence" value="ECO:0007669"/>
    <property type="project" value="TreeGrafter"/>
</dbReference>
<dbReference type="PANTHER" id="PTHR24567:SF76">
    <property type="entry name" value="CYCLIC NUCLEOTIDE-BINDING DOMAIN PROTEIN"/>
    <property type="match status" value="1"/>
</dbReference>
<gene>
    <name evidence="2" type="ORF">IC235_02785</name>
</gene>
<comment type="caution">
    <text evidence="2">The sequence shown here is derived from an EMBL/GenBank/DDBJ whole genome shotgun (WGS) entry which is preliminary data.</text>
</comment>
<dbReference type="Pfam" id="PF00027">
    <property type="entry name" value="cNMP_binding"/>
    <property type="match status" value="1"/>
</dbReference>
<reference evidence="2" key="1">
    <citation type="submission" date="2020-09" db="EMBL/GenBank/DDBJ databases">
        <authorList>
            <person name="Kim M.K."/>
        </authorList>
    </citation>
    <scope>NUCLEOTIDE SEQUENCE</scope>
    <source>
        <strain evidence="2">BT664</strain>
    </source>
</reference>
<evidence type="ECO:0000313" key="3">
    <source>
        <dbReference type="Proteomes" id="UP000612233"/>
    </source>
</evidence>
<dbReference type="CDD" id="cd00038">
    <property type="entry name" value="CAP_ED"/>
    <property type="match status" value="1"/>
</dbReference>
<dbReference type="InterPro" id="IPR014710">
    <property type="entry name" value="RmlC-like_jellyroll"/>
</dbReference>
<dbReference type="Gene3D" id="2.60.120.10">
    <property type="entry name" value="Jelly Rolls"/>
    <property type="match status" value="1"/>
</dbReference>
<dbReference type="SMART" id="SM00100">
    <property type="entry name" value="cNMP"/>
    <property type="match status" value="1"/>
</dbReference>
<sequence length="194" mass="22246">MANETLLQFLESSGFISPSQAVEIAAHFRPKAIGKHDFLLREGWVSDEYFFLSTGLMRAFSYDKDGNDVTTAFYTAEQIVFEYSSFFRRTPSAENIQALTDCEGWFITHQQMNALFHSRNEFREFVRSVLVKIIASLKSRMLSMIMDSATERYEHLLREAPQIMQHAPLKNIASYLGITNTSLSRIRARPKGNS</sequence>
<keyword evidence="3" id="KW-1185">Reference proteome</keyword>
<dbReference type="InterPro" id="IPR050397">
    <property type="entry name" value="Env_Response_Regulators"/>
</dbReference>
<dbReference type="InterPro" id="IPR018490">
    <property type="entry name" value="cNMP-bd_dom_sf"/>
</dbReference>
<protein>
    <submittedName>
        <fullName evidence="2">Crp/Fnr family transcriptional regulator</fullName>
    </submittedName>
</protein>
<dbReference type="Proteomes" id="UP000612233">
    <property type="component" value="Unassembled WGS sequence"/>
</dbReference>
<proteinExistence type="predicted"/>
<dbReference type="PANTHER" id="PTHR24567">
    <property type="entry name" value="CRP FAMILY TRANSCRIPTIONAL REGULATORY PROTEIN"/>
    <property type="match status" value="1"/>
</dbReference>
<dbReference type="InterPro" id="IPR000595">
    <property type="entry name" value="cNMP-bd_dom"/>
</dbReference>
<dbReference type="EMBL" id="JACXAD010000002">
    <property type="protein sequence ID" value="MBD2766815.1"/>
    <property type="molecule type" value="Genomic_DNA"/>
</dbReference>
<accession>A0A927BAP0</accession>
<name>A0A927BAP0_9BACT</name>
<dbReference type="GO" id="GO:0003700">
    <property type="term" value="F:DNA-binding transcription factor activity"/>
    <property type="evidence" value="ECO:0007669"/>
    <property type="project" value="TreeGrafter"/>
</dbReference>
<organism evidence="2 3">
    <name type="scientific">Hymenobacter montanus</name>
    <dbReference type="NCBI Taxonomy" id="2771359"/>
    <lineage>
        <taxon>Bacteria</taxon>
        <taxon>Pseudomonadati</taxon>
        <taxon>Bacteroidota</taxon>
        <taxon>Cytophagia</taxon>
        <taxon>Cytophagales</taxon>
        <taxon>Hymenobacteraceae</taxon>
        <taxon>Hymenobacter</taxon>
    </lineage>
</organism>
<evidence type="ECO:0000259" key="1">
    <source>
        <dbReference type="PROSITE" id="PS50042"/>
    </source>
</evidence>
<evidence type="ECO:0000313" key="2">
    <source>
        <dbReference type="EMBL" id="MBD2766815.1"/>
    </source>
</evidence>